<gene>
    <name evidence="1" type="primary">ywpJ_5</name>
    <name evidence="1" type="ORF">CLBCK_45780</name>
</gene>
<dbReference type="EC" id="3.1.3.-" evidence="1"/>
<keyword evidence="1" id="KW-0378">Hydrolase</keyword>
<comment type="caution">
    <text evidence="1">The sequence shown here is derived from an EMBL/GenBank/DDBJ whole genome shotgun (WGS) entry which is preliminary data.</text>
</comment>
<name>A0A1S8RPG1_CLOBE</name>
<sequence length="98" mass="10684">MPLISYILSEENTLDISSNNTSKGAAVKILSEHLNIPLSNVCVFGDYTNDISMFNVSGLSFAMGNSHPEVRQAATFVTDTNYNLGVSKAIYNHILNTQ</sequence>
<proteinExistence type="predicted"/>
<dbReference type="PANTHER" id="PTHR10000">
    <property type="entry name" value="PHOSPHOSERINE PHOSPHATASE"/>
    <property type="match status" value="1"/>
</dbReference>
<dbReference type="InterPro" id="IPR036412">
    <property type="entry name" value="HAD-like_sf"/>
</dbReference>
<protein>
    <submittedName>
        <fullName evidence="1">Putative phosphatase YwpJ</fullName>
        <ecNumber evidence="1">3.1.3.-</ecNumber>
    </submittedName>
</protein>
<dbReference type="GO" id="GO:0000287">
    <property type="term" value="F:magnesium ion binding"/>
    <property type="evidence" value="ECO:0007669"/>
    <property type="project" value="TreeGrafter"/>
</dbReference>
<dbReference type="Gene3D" id="3.30.1240.10">
    <property type="match status" value="1"/>
</dbReference>
<reference evidence="1 2" key="1">
    <citation type="submission" date="2016-05" db="EMBL/GenBank/DDBJ databases">
        <title>Microbial solvent formation.</title>
        <authorList>
            <person name="Poehlein A."/>
            <person name="Montoya Solano J.D."/>
            <person name="Flitsch S."/>
            <person name="Krabben P."/>
            <person name="Duerre P."/>
            <person name="Daniel R."/>
        </authorList>
    </citation>
    <scope>NUCLEOTIDE SEQUENCE [LARGE SCALE GENOMIC DNA]</scope>
    <source>
        <strain evidence="1 2">DSM 53</strain>
    </source>
</reference>
<evidence type="ECO:0000313" key="2">
    <source>
        <dbReference type="Proteomes" id="UP000190973"/>
    </source>
</evidence>
<dbReference type="Proteomes" id="UP000190973">
    <property type="component" value="Unassembled WGS sequence"/>
</dbReference>
<dbReference type="PANTHER" id="PTHR10000:SF8">
    <property type="entry name" value="HAD SUPERFAMILY HYDROLASE-LIKE, TYPE 3"/>
    <property type="match status" value="1"/>
</dbReference>
<dbReference type="Gene3D" id="3.40.50.1000">
    <property type="entry name" value="HAD superfamily/HAD-like"/>
    <property type="match status" value="1"/>
</dbReference>
<dbReference type="Pfam" id="PF08282">
    <property type="entry name" value="Hydrolase_3"/>
    <property type="match status" value="1"/>
</dbReference>
<accession>A0A1S8RPG1</accession>
<dbReference type="EMBL" id="LZZI01000151">
    <property type="protein sequence ID" value="OOM54989.1"/>
    <property type="molecule type" value="Genomic_DNA"/>
</dbReference>
<dbReference type="SUPFAM" id="SSF56784">
    <property type="entry name" value="HAD-like"/>
    <property type="match status" value="1"/>
</dbReference>
<dbReference type="InterPro" id="IPR023214">
    <property type="entry name" value="HAD_sf"/>
</dbReference>
<evidence type="ECO:0000313" key="1">
    <source>
        <dbReference type="EMBL" id="OOM54989.1"/>
    </source>
</evidence>
<organism evidence="1 2">
    <name type="scientific">Clostridium beijerinckii</name>
    <name type="common">Clostridium MP</name>
    <dbReference type="NCBI Taxonomy" id="1520"/>
    <lineage>
        <taxon>Bacteria</taxon>
        <taxon>Bacillati</taxon>
        <taxon>Bacillota</taxon>
        <taxon>Clostridia</taxon>
        <taxon>Eubacteriales</taxon>
        <taxon>Clostridiaceae</taxon>
        <taxon>Clostridium</taxon>
    </lineage>
</organism>
<dbReference type="GO" id="GO:0005829">
    <property type="term" value="C:cytosol"/>
    <property type="evidence" value="ECO:0007669"/>
    <property type="project" value="TreeGrafter"/>
</dbReference>
<dbReference type="AlphaFoldDB" id="A0A1S8RPG1"/>
<dbReference type="GO" id="GO:0016791">
    <property type="term" value="F:phosphatase activity"/>
    <property type="evidence" value="ECO:0007669"/>
    <property type="project" value="TreeGrafter"/>
</dbReference>